<evidence type="ECO:0000313" key="3">
    <source>
        <dbReference type="Proteomes" id="UP001153269"/>
    </source>
</evidence>
<comment type="caution">
    <text evidence="2">The sequence shown here is derived from an EMBL/GenBank/DDBJ whole genome shotgun (WGS) entry which is preliminary data.</text>
</comment>
<accession>A0A9N7Y7Y2</accession>
<evidence type="ECO:0000313" key="2">
    <source>
        <dbReference type="EMBL" id="CAB1416041.1"/>
    </source>
</evidence>
<reference evidence="2" key="1">
    <citation type="submission" date="2020-03" db="EMBL/GenBank/DDBJ databases">
        <authorList>
            <person name="Weist P."/>
        </authorList>
    </citation>
    <scope>NUCLEOTIDE SEQUENCE</scope>
</reference>
<dbReference type="AlphaFoldDB" id="A0A9N7Y7Y2"/>
<feature type="region of interest" description="Disordered" evidence="1">
    <location>
        <begin position="1"/>
        <end position="35"/>
    </location>
</feature>
<proteinExistence type="predicted"/>
<dbReference type="EMBL" id="CADEAL010000185">
    <property type="protein sequence ID" value="CAB1416041.1"/>
    <property type="molecule type" value="Genomic_DNA"/>
</dbReference>
<name>A0A9N7Y7Y2_PLEPL</name>
<keyword evidence="3" id="KW-1185">Reference proteome</keyword>
<sequence>MAVTRREQQSDRQVRSRPAGGAQDPRGSSADPFATVKQRLTAPLAGLEPSLHSHTTCASPQEFGRVRELYPDPSAGACAPIELRSLTELIQAWCAFRRRDLLRILDLPLCSLVRGDINVLHARERDAGEASTQSDAQRGTYCGPML</sequence>
<protein>
    <submittedName>
        <fullName evidence="2">Uncharacterized protein</fullName>
    </submittedName>
</protein>
<organism evidence="2 3">
    <name type="scientific">Pleuronectes platessa</name>
    <name type="common">European plaice</name>
    <dbReference type="NCBI Taxonomy" id="8262"/>
    <lineage>
        <taxon>Eukaryota</taxon>
        <taxon>Metazoa</taxon>
        <taxon>Chordata</taxon>
        <taxon>Craniata</taxon>
        <taxon>Vertebrata</taxon>
        <taxon>Euteleostomi</taxon>
        <taxon>Actinopterygii</taxon>
        <taxon>Neopterygii</taxon>
        <taxon>Teleostei</taxon>
        <taxon>Neoteleostei</taxon>
        <taxon>Acanthomorphata</taxon>
        <taxon>Carangaria</taxon>
        <taxon>Pleuronectiformes</taxon>
        <taxon>Pleuronectoidei</taxon>
        <taxon>Pleuronectidae</taxon>
        <taxon>Pleuronectes</taxon>
    </lineage>
</organism>
<evidence type="ECO:0000256" key="1">
    <source>
        <dbReference type="SAM" id="MobiDB-lite"/>
    </source>
</evidence>
<gene>
    <name evidence="2" type="ORF">PLEPLA_LOCUS3760</name>
</gene>
<dbReference type="Proteomes" id="UP001153269">
    <property type="component" value="Unassembled WGS sequence"/>
</dbReference>
<feature type="region of interest" description="Disordered" evidence="1">
    <location>
        <begin position="126"/>
        <end position="146"/>
    </location>
</feature>
<feature type="compositionally biased region" description="Basic and acidic residues" evidence="1">
    <location>
        <begin position="1"/>
        <end position="14"/>
    </location>
</feature>